<dbReference type="Proteomes" id="UP000030754">
    <property type="component" value="Unassembled WGS sequence"/>
</dbReference>
<dbReference type="InterPro" id="IPR000330">
    <property type="entry name" value="SNF2_N"/>
</dbReference>
<evidence type="ECO:0000313" key="6">
    <source>
        <dbReference type="Proteomes" id="UP000030754"/>
    </source>
</evidence>
<dbReference type="InterPro" id="IPR038718">
    <property type="entry name" value="SNF2-like_sf"/>
</dbReference>
<dbReference type="InterPro" id="IPR027417">
    <property type="entry name" value="P-loop_NTPase"/>
</dbReference>
<keyword evidence="3" id="KW-0067">ATP-binding</keyword>
<proteinExistence type="predicted"/>
<accession>U6MMX8</accession>
<dbReference type="VEuPathDB" id="ToxoDB:ENH_00053230"/>
<protein>
    <recommendedName>
        <fullName evidence="4">SNF2 N-terminal domain-containing protein</fullName>
    </recommendedName>
</protein>
<organism evidence="5 6">
    <name type="scientific">Eimeria necatrix</name>
    <dbReference type="NCBI Taxonomy" id="51315"/>
    <lineage>
        <taxon>Eukaryota</taxon>
        <taxon>Sar</taxon>
        <taxon>Alveolata</taxon>
        <taxon>Apicomplexa</taxon>
        <taxon>Conoidasida</taxon>
        <taxon>Coccidia</taxon>
        <taxon>Eucoccidiorida</taxon>
        <taxon>Eimeriorina</taxon>
        <taxon>Eimeriidae</taxon>
        <taxon>Eimeria</taxon>
    </lineage>
</organism>
<reference evidence="5" key="1">
    <citation type="submission" date="2013-10" db="EMBL/GenBank/DDBJ databases">
        <title>Genomic analysis of the causative agents of coccidiosis in chickens.</title>
        <authorList>
            <person name="Reid A.J."/>
            <person name="Blake D."/>
            <person name="Billington K."/>
            <person name="Browne H."/>
            <person name="Dunn M."/>
            <person name="Hung S."/>
            <person name="Kawahara F."/>
            <person name="Miranda-Saavedra D."/>
            <person name="Mourier T."/>
            <person name="Nagra H."/>
            <person name="Otto T.D."/>
            <person name="Rawlings N."/>
            <person name="Sanchez A."/>
            <person name="Sanders M."/>
            <person name="Subramaniam C."/>
            <person name="Tay Y."/>
            <person name="Dear P."/>
            <person name="Doerig C."/>
            <person name="Gruber A."/>
            <person name="Parkinson J."/>
            <person name="Shirley M."/>
            <person name="Wan K.L."/>
            <person name="Berriman M."/>
            <person name="Tomley F."/>
            <person name="Pain A."/>
        </authorList>
    </citation>
    <scope>NUCLEOTIDE SEQUENCE [LARGE SCALE GENOMIC DNA]</scope>
    <source>
        <strain evidence="5">Houghton</strain>
    </source>
</reference>
<feature type="domain" description="SNF2 N-terminal" evidence="4">
    <location>
        <begin position="1"/>
        <end position="95"/>
    </location>
</feature>
<dbReference type="Pfam" id="PF00176">
    <property type="entry name" value="SNF2-rel_dom"/>
    <property type="match status" value="1"/>
</dbReference>
<dbReference type="GO" id="GO:0006289">
    <property type="term" value="P:nucleotide-excision repair"/>
    <property type="evidence" value="ECO:0007669"/>
    <property type="project" value="TreeGrafter"/>
</dbReference>
<evidence type="ECO:0000256" key="1">
    <source>
        <dbReference type="ARBA" id="ARBA00022741"/>
    </source>
</evidence>
<keyword evidence="6" id="KW-1185">Reference proteome</keyword>
<dbReference type="RefSeq" id="XP_013439149.1">
    <property type="nucleotide sequence ID" value="XM_013583695.1"/>
</dbReference>
<keyword evidence="1" id="KW-0547">Nucleotide-binding</keyword>
<evidence type="ECO:0000259" key="4">
    <source>
        <dbReference type="Pfam" id="PF00176"/>
    </source>
</evidence>
<gene>
    <name evidence="5" type="ORF">ENH_00053230</name>
</gene>
<keyword evidence="2" id="KW-0378">Hydrolase</keyword>
<sequence>MGKTIQIISLLLCRPFPPLPQSVPSLVRSSVCSTLIVTPLAALLQWKSELDRFVVPGRLSVLIYHGSQRRALHSALHQYDVVLTTYQTVEQDFRKQTNKHKVPCEVLTRIH</sequence>
<dbReference type="GO" id="GO:0005634">
    <property type="term" value="C:nucleus"/>
    <property type="evidence" value="ECO:0007669"/>
    <property type="project" value="TreeGrafter"/>
</dbReference>
<evidence type="ECO:0000256" key="3">
    <source>
        <dbReference type="ARBA" id="ARBA00022840"/>
    </source>
</evidence>
<evidence type="ECO:0000256" key="2">
    <source>
        <dbReference type="ARBA" id="ARBA00022801"/>
    </source>
</evidence>
<dbReference type="GO" id="GO:0008094">
    <property type="term" value="F:ATP-dependent activity, acting on DNA"/>
    <property type="evidence" value="ECO:0007669"/>
    <property type="project" value="TreeGrafter"/>
</dbReference>
<dbReference type="SUPFAM" id="SSF52540">
    <property type="entry name" value="P-loop containing nucleoside triphosphate hydrolases"/>
    <property type="match status" value="1"/>
</dbReference>
<dbReference type="GeneID" id="25475470"/>
<evidence type="ECO:0000313" key="5">
    <source>
        <dbReference type="EMBL" id="CDJ63824.1"/>
    </source>
</evidence>
<dbReference type="GO" id="GO:0005524">
    <property type="term" value="F:ATP binding"/>
    <property type="evidence" value="ECO:0007669"/>
    <property type="project" value="UniProtKB-KW"/>
</dbReference>
<dbReference type="OrthoDB" id="397011at2759"/>
<reference evidence="5" key="2">
    <citation type="submission" date="2013-10" db="EMBL/GenBank/DDBJ databases">
        <authorList>
            <person name="Aslett M."/>
        </authorList>
    </citation>
    <scope>NUCLEOTIDE SEQUENCE [LARGE SCALE GENOMIC DNA]</scope>
    <source>
        <strain evidence="5">Houghton</strain>
    </source>
</reference>
<dbReference type="Gene3D" id="3.40.50.10810">
    <property type="entry name" value="Tandem AAA-ATPase domain"/>
    <property type="match status" value="1"/>
</dbReference>
<dbReference type="PANTHER" id="PTHR45626:SF12">
    <property type="entry name" value="DNA REPAIR PROTEIN RAD16"/>
    <property type="match status" value="1"/>
</dbReference>
<dbReference type="GO" id="GO:0016787">
    <property type="term" value="F:hydrolase activity"/>
    <property type="evidence" value="ECO:0007669"/>
    <property type="project" value="UniProtKB-KW"/>
</dbReference>
<dbReference type="InterPro" id="IPR050628">
    <property type="entry name" value="SNF2_RAD54_helicase_TF"/>
</dbReference>
<dbReference type="AlphaFoldDB" id="U6MMX8"/>
<name>U6MMX8_9EIME</name>
<dbReference type="PANTHER" id="PTHR45626">
    <property type="entry name" value="TRANSCRIPTION TERMINATION FACTOR 2-RELATED"/>
    <property type="match status" value="1"/>
</dbReference>
<dbReference type="EMBL" id="HG722873">
    <property type="protein sequence ID" value="CDJ63824.1"/>
    <property type="molecule type" value="Genomic_DNA"/>
</dbReference>